<evidence type="ECO:0000259" key="3">
    <source>
        <dbReference type="PROSITE" id="PS51352"/>
    </source>
</evidence>
<dbReference type="InterPro" id="IPR036249">
    <property type="entry name" value="Thioredoxin-like_sf"/>
</dbReference>
<accession>A0ABT9VGN1</accession>
<dbReference type="Gene3D" id="3.40.30.10">
    <property type="entry name" value="Glutaredoxin"/>
    <property type="match status" value="1"/>
</dbReference>
<dbReference type="RefSeq" id="WP_306977030.1">
    <property type="nucleotide sequence ID" value="NZ_JAUSTQ010000008.1"/>
</dbReference>
<dbReference type="CDD" id="cd02968">
    <property type="entry name" value="SCO"/>
    <property type="match status" value="1"/>
</dbReference>
<dbReference type="Proteomes" id="UP001224359">
    <property type="component" value="Unassembled WGS sequence"/>
</dbReference>
<dbReference type="EMBL" id="JAUSTQ010000008">
    <property type="protein sequence ID" value="MDQ0160069.1"/>
    <property type="molecule type" value="Genomic_DNA"/>
</dbReference>
<evidence type="ECO:0000256" key="2">
    <source>
        <dbReference type="ARBA" id="ARBA00023008"/>
    </source>
</evidence>
<gene>
    <name evidence="4" type="ORF">J2S77_002070</name>
</gene>
<name>A0ABT9VGN1_9BACI</name>
<dbReference type="InterPro" id="IPR003782">
    <property type="entry name" value="SCO1/SenC"/>
</dbReference>
<dbReference type="Pfam" id="PF02630">
    <property type="entry name" value="SCO1-SenC"/>
    <property type="match status" value="1"/>
</dbReference>
<keyword evidence="2" id="KW-0186">Copper</keyword>
<comment type="similarity">
    <text evidence="1">Belongs to the SCO1/2 family.</text>
</comment>
<dbReference type="PROSITE" id="PS51352">
    <property type="entry name" value="THIOREDOXIN_2"/>
    <property type="match status" value="1"/>
</dbReference>
<organism evidence="4 5">
    <name type="scientific">Alkalibacillus salilacus</name>
    <dbReference type="NCBI Taxonomy" id="284582"/>
    <lineage>
        <taxon>Bacteria</taxon>
        <taxon>Bacillati</taxon>
        <taxon>Bacillota</taxon>
        <taxon>Bacilli</taxon>
        <taxon>Bacillales</taxon>
        <taxon>Bacillaceae</taxon>
        <taxon>Alkalibacillus</taxon>
    </lineage>
</organism>
<dbReference type="InterPro" id="IPR013766">
    <property type="entry name" value="Thioredoxin_domain"/>
</dbReference>
<proteinExistence type="inferred from homology"/>
<evidence type="ECO:0000313" key="4">
    <source>
        <dbReference type="EMBL" id="MDQ0160069.1"/>
    </source>
</evidence>
<dbReference type="PANTHER" id="PTHR12151">
    <property type="entry name" value="ELECTRON TRANSPORT PROTIN SCO1/SENC FAMILY MEMBER"/>
    <property type="match status" value="1"/>
</dbReference>
<feature type="domain" description="Thioredoxin" evidence="3">
    <location>
        <begin position="33"/>
        <end position="197"/>
    </location>
</feature>
<evidence type="ECO:0000256" key="1">
    <source>
        <dbReference type="ARBA" id="ARBA00010996"/>
    </source>
</evidence>
<dbReference type="PANTHER" id="PTHR12151:SF25">
    <property type="entry name" value="LINALOOL DEHYDRATASE_ISOMERASE DOMAIN-CONTAINING PROTEIN"/>
    <property type="match status" value="1"/>
</dbReference>
<evidence type="ECO:0000313" key="5">
    <source>
        <dbReference type="Proteomes" id="UP001224359"/>
    </source>
</evidence>
<sequence>MISRSKWLIPLSIIGILTFLVACNGSSASELEAELDVAVESFEYTNQDNETVSLEDLKGQYWIANFIFTSCNTVCPPMTGNMAGLQQTAAEEDLDIRFVSFSVDPEVDDPETLKAFGDKYSADYSNWDFLTGYSQNEIESFAANSFNTLVSKVDGESQVNHGTSFALVNPEGTVIKTYSGTSNEAMDDIIADLKTVN</sequence>
<dbReference type="PROSITE" id="PS51257">
    <property type="entry name" value="PROKAR_LIPOPROTEIN"/>
    <property type="match status" value="1"/>
</dbReference>
<reference evidence="4 5" key="1">
    <citation type="submission" date="2023-07" db="EMBL/GenBank/DDBJ databases">
        <title>Genomic Encyclopedia of Type Strains, Phase IV (KMG-IV): sequencing the most valuable type-strain genomes for metagenomic binning, comparative biology and taxonomic classification.</title>
        <authorList>
            <person name="Goeker M."/>
        </authorList>
    </citation>
    <scope>NUCLEOTIDE SEQUENCE [LARGE SCALE GENOMIC DNA]</scope>
    <source>
        <strain evidence="4 5">DSM 16460</strain>
    </source>
</reference>
<comment type="caution">
    <text evidence="4">The sequence shown here is derived from an EMBL/GenBank/DDBJ whole genome shotgun (WGS) entry which is preliminary data.</text>
</comment>
<keyword evidence="5" id="KW-1185">Reference proteome</keyword>
<dbReference type="SUPFAM" id="SSF52833">
    <property type="entry name" value="Thioredoxin-like"/>
    <property type="match status" value="1"/>
</dbReference>
<protein>
    <submittedName>
        <fullName evidence="4">Protein SCO1/2</fullName>
    </submittedName>
</protein>